<reference evidence="2 3" key="1">
    <citation type="submission" date="2016-02" db="EMBL/GenBank/DDBJ databases">
        <title>Genome sequencing of a beta-galactosidase producing bacteria Rhizobium sp. 59.</title>
        <authorList>
            <person name="Wang D."/>
            <person name="Kot W."/>
            <person name="Qin Y."/>
            <person name="Hansen L."/>
            <person name="Naqvi K."/>
            <person name="Rensing C."/>
        </authorList>
    </citation>
    <scope>NUCLEOTIDE SEQUENCE [LARGE SCALE GENOMIC DNA]</scope>
    <source>
        <strain evidence="2 3">59</strain>
    </source>
</reference>
<keyword evidence="2" id="KW-0808">Transferase</keyword>
<dbReference type="Pfam" id="PF00117">
    <property type="entry name" value="GATase"/>
    <property type="match status" value="1"/>
</dbReference>
<evidence type="ECO:0000313" key="3">
    <source>
        <dbReference type="Proteomes" id="UP000182661"/>
    </source>
</evidence>
<gene>
    <name evidence="2" type="ORF">AX760_04325</name>
</gene>
<protein>
    <submittedName>
        <fullName evidence="2">Glutamine amidotransferase</fullName>
    </submittedName>
</protein>
<accession>A0A657LQP7</accession>
<name>A0A657LQP7_9HYPH</name>
<keyword evidence="3" id="KW-1185">Reference proteome</keyword>
<dbReference type="SUPFAM" id="SSF52317">
    <property type="entry name" value="Class I glutamine amidotransferase-like"/>
    <property type="match status" value="1"/>
</dbReference>
<dbReference type="AlphaFoldDB" id="A0A657LQP7"/>
<organism evidence="2 3">
    <name type="scientific">Pararhizobium antarcticum</name>
    <dbReference type="NCBI Taxonomy" id="1798805"/>
    <lineage>
        <taxon>Bacteria</taxon>
        <taxon>Pseudomonadati</taxon>
        <taxon>Pseudomonadota</taxon>
        <taxon>Alphaproteobacteria</taxon>
        <taxon>Hyphomicrobiales</taxon>
        <taxon>Rhizobiaceae</taxon>
        <taxon>Rhizobium/Agrobacterium group</taxon>
        <taxon>Pararhizobium</taxon>
    </lineage>
</organism>
<evidence type="ECO:0000313" key="2">
    <source>
        <dbReference type="EMBL" id="OJF95137.1"/>
    </source>
</evidence>
<dbReference type="PROSITE" id="PS51273">
    <property type="entry name" value="GATASE_TYPE_1"/>
    <property type="match status" value="1"/>
</dbReference>
<keyword evidence="2" id="KW-0315">Glutamine amidotransferase</keyword>
<dbReference type="PANTHER" id="PTHR42695">
    <property type="entry name" value="GLUTAMINE AMIDOTRANSFERASE YLR126C-RELATED"/>
    <property type="match status" value="1"/>
</dbReference>
<dbReference type="InterPro" id="IPR044992">
    <property type="entry name" value="ChyE-like"/>
</dbReference>
<proteinExistence type="predicted"/>
<dbReference type="CDD" id="cd01741">
    <property type="entry name" value="GATase1_1"/>
    <property type="match status" value="1"/>
</dbReference>
<dbReference type="PANTHER" id="PTHR42695:SF5">
    <property type="entry name" value="GLUTAMINE AMIDOTRANSFERASE YLR126C-RELATED"/>
    <property type="match status" value="1"/>
</dbReference>
<dbReference type="EMBL" id="LSRP01000096">
    <property type="protein sequence ID" value="OJF95137.1"/>
    <property type="molecule type" value="Genomic_DNA"/>
</dbReference>
<sequence length="232" mass="24581">MRVLVVENMAGSDLGLVGVALSEAGIEIDLRQPFSGDALPGGHDEHDAIVVLGGGQSALDDHTHPYLAGLAALMRTFGDADKSVLGICLGSQLLARGYGAANILGAAREFGWKDVHLTDDGTTDVLLGGISHSFPIFEWHSDTFTLPEGAVHLATNGTAAHQAFRIGRAAYGTQFHFEASKKVVDDWNRTFAGVIEGIDPTWLATYPDHAARHAETADATGLAIARAWVRTI</sequence>
<dbReference type="InterPro" id="IPR017926">
    <property type="entry name" value="GATASE"/>
</dbReference>
<evidence type="ECO:0000259" key="1">
    <source>
        <dbReference type="Pfam" id="PF00117"/>
    </source>
</evidence>
<dbReference type="Proteomes" id="UP000182661">
    <property type="component" value="Unassembled WGS sequence"/>
</dbReference>
<dbReference type="Gene3D" id="3.40.50.880">
    <property type="match status" value="1"/>
</dbReference>
<dbReference type="RefSeq" id="WP_071834039.1">
    <property type="nucleotide sequence ID" value="NZ_LSRP01000096.1"/>
</dbReference>
<dbReference type="GO" id="GO:0016740">
    <property type="term" value="F:transferase activity"/>
    <property type="evidence" value="ECO:0007669"/>
    <property type="project" value="UniProtKB-KW"/>
</dbReference>
<feature type="domain" description="Glutamine amidotransferase" evidence="1">
    <location>
        <begin position="44"/>
        <end position="182"/>
    </location>
</feature>
<comment type="caution">
    <text evidence="2">The sequence shown here is derived from an EMBL/GenBank/DDBJ whole genome shotgun (WGS) entry which is preliminary data.</text>
</comment>
<dbReference type="InterPro" id="IPR029062">
    <property type="entry name" value="Class_I_gatase-like"/>
</dbReference>
<dbReference type="GO" id="GO:0005829">
    <property type="term" value="C:cytosol"/>
    <property type="evidence" value="ECO:0007669"/>
    <property type="project" value="TreeGrafter"/>
</dbReference>
<dbReference type="OrthoDB" id="9794816at2"/>